<name>A0ABD0M3M4_9CAEN</name>
<comment type="caution">
    <text evidence="2">The sequence shown here is derived from an EMBL/GenBank/DDBJ whole genome shotgun (WGS) entry which is preliminary data.</text>
</comment>
<dbReference type="Gene3D" id="2.10.80.10">
    <property type="entry name" value="Lipase, subunit A"/>
    <property type="match status" value="1"/>
</dbReference>
<evidence type="ECO:0000313" key="2">
    <source>
        <dbReference type="EMBL" id="KAK7505936.1"/>
    </source>
</evidence>
<dbReference type="AlphaFoldDB" id="A0ABD0M3M4"/>
<feature type="chain" id="PRO_5044894631" evidence="1">
    <location>
        <begin position="21"/>
        <end position="118"/>
    </location>
</feature>
<keyword evidence="3" id="KW-1185">Reference proteome</keyword>
<organism evidence="2 3">
    <name type="scientific">Batillaria attramentaria</name>
    <dbReference type="NCBI Taxonomy" id="370345"/>
    <lineage>
        <taxon>Eukaryota</taxon>
        <taxon>Metazoa</taxon>
        <taxon>Spiralia</taxon>
        <taxon>Lophotrochozoa</taxon>
        <taxon>Mollusca</taxon>
        <taxon>Gastropoda</taxon>
        <taxon>Caenogastropoda</taxon>
        <taxon>Sorbeoconcha</taxon>
        <taxon>Cerithioidea</taxon>
        <taxon>Batillariidae</taxon>
        <taxon>Batillaria</taxon>
    </lineage>
</organism>
<dbReference type="Proteomes" id="UP001519460">
    <property type="component" value="Unassembled WGS sequence"/>
</dbReference>
<feature type="signal peptide" evidence="1">
    <location>
        <begin position="1"/>
        <end position="20"/>
    </location>
</feature>
<accession>A0ABD0M3M4</accession>
<protein>
    <submittedName>
        <fullName evidence="2">Uncharacterized protein</fullName>
    </submittedName>
</protein>
<gene>
    <name evidence="2" type="ORF">BaRGS_00002658</name>
</gene>
<dbReference type="EMBL" id="JACVVK020000008">
    <property type="protein sequence ID" value="KAK7505936.1"/>
    <property type="molecule type" value="Genomic_DNA"/>
</dbReference>
<proteinExistence type="predicted"/>
<reference evidence="2 3" key="1">
    <citation type="journal article" date="2023" name="Sci. Data">
        <title>Genome assembly of the Korean intertidal mud-creeper Batillaria attramentaria.</title>
        <authorList>
            <person name="Patra A.K."/>
            <person name="Ho P.T."/>
            <person name="Jun S."/>
            <person name="Lee S.J."/>
            <person name="Kim Y."/>
            <person name="Won Y.J."/>
        </authorList>
    </citation>
    <scope>NUCLEOTIDE SEQUENCE [LARGE SCALE GENOMIC DNA]</scope>
    <source>
        <strain evidence="2">Wonlab-2016</strain>
    </source>
</reference>
<sequence length="118" mass="12480">MGTRGLLLLFVLMLVVNVDPTNLNIVELLGQADRGHRRSPRGRPGCSSSSECGATSCCVTLSRGTGRGFCHPLGEYGDVCLVSYGSDKPGRTNIPPSYFAVCPCRSGLVCVPTHALIL</sequence>
<evidence type="ECO:0000256" key="1">
    <source>
        <dbReference type="SAM" id="SignalP"/>
    </source>
</evidence>
<keyword evidence="1" id="KW-0732">Signal</keyword>
<evidence type="ECO:0000313" key="3">
    <source>
        <dbReference type="Proteomes" id="UP001519460"/>
    </source>
</evidence>
<feature type="non-terminal residue" evidence="2">
    <location>
        <position position="118"/>
    </location>
</feature>